<evidence type="ECO:0000313" key="4">
    <source>
        <dbReference type="Proteomes" id="UP000594262"/>
    </source>
</evidence>
<feature type="compositionally biased region" description="Polar residues" evidence="2">
    <location>
        <begin position="82"/>
        <end position="93"/>
    </location>
</feature>
<evidence type="ECO:0000313" key="3">
    <source>
        <dbReference type="EnsemblMetazoa" id="CLYHEMP024478.1"/>
    </source>
</evidence>
<feature type="coiled-coil region" evidence="1">
    <location>
        <begin position="150"/>
        <end position="180"/>
    </location>
</feature>
<protein>
    <submittedName>
        <fullName evidence="3">Uncharacterized protein</fullName>
    </submittedName>
</protein>
<name>A0A7M5XJM3_9CNID</name>
<reference evidence="3" key="1">
    <citation type="submission" date="2021-01" db="UniProtKB">
        <authorList>
            <consortium name="EnsemblMetazoa"/>
        </authorList>
    </citation>
    <scope>IDENTIFICATION</scope>
</reference>
<feature type="compositionally biased region" description="Acidic residues" evidence="2">
    <location>
        <begin position="72"/>
        <end position="81"/>
    </location>
</feature>
<dbReference type="Proteomes" id="UP000594262">
    <property type="component" value="Unplaced"/>
</dbReference>
<dbReference type="AlphaFoldDB" id="A0A7M5XJM3"/>
<keyword evidence="4" id="KW-1185">Reference proteome</keyword>
<proteinExistence type="predicted"/>
<dbReference type="EnsemblMetazoa" id="CLYHEMT024478.1">
    <property type="protein sequence ID" value="CLYHEMP024478.1"/>
    <property type="gene ID" value="CLYHEMG024478"/>
</dbReference>
<sequence length="217" mass="24680">MTGKKITFAEFKNSLLRAFSRNKPHPASPYDPLKMKSFKPASNYVVNNNKAVKMKGKTKKSSSKYDVNSFLESDDESDEENIQPSSDSVVNNNKAVKMKGKTKKSSPKYDVNSFLESLNSSKISPFQASTPKSDKSTSEVVLQSKTITKNDDLREARKEINKLNEMYETMKKRVEELETKTSKKNQIVVSNKAKKRLRTQVNKLLDDGYYWSLDNGK</sequence>
<evidence type="ECO:0000256" key="1">
    <source>
        <dbReference type="SAM" id="Coils"/>
    </source>
</evidence>
<keyword evidence="1" id="KW-0175">Coiled coil</keyword>
<feature type="region of interest" description="Disordered" evidence="2">
    <location>
        <begin position="54"/>
        <end position="109"/>
    </location>
</feature>
<evidence type="ECO:0000256" key="2">
    <source>
        <dbReference type="SAM" id="MobiDB-lite"/>
    </source>
</evidence>
<organism evidence="3 4">
    <name type="scientific">Clytia hemisphaerica</name>
    <dbReference type="NCBI Taxonomy" id="252671"/>
    <lineage>
        <taxon>Eukaryota</taxon>
        <taxon>Metazoa</taxon>
        <taxon>Cnidaria</taxon>
        <taxon>Hydrozoa</taxon>
        <taxon>Hydroidolina</taxon>
        <taxon>Leptothecata</taxon>
        <taxon>Obeliida</taxon>
        <taxon>Clytiidae</taxon>
        <taxon>Clytia</taxon>
    </lineage>
</organism>
<feature type="compositionally biased region" description="Basic residues" evidence="2">
    <location>
        <begin position="96"/>
        <end position="106"/>
    </location>
</feature>
<accession>A0A7M5XJM3</accession>